<protein>
    <recommendedName>
        <fullName evidence="2">SWIM-type domain-containing protein</fullName>
    </recommendedName>
</protein>
<dbReference type="eggNOG" id="ENOG5030JH9">
    <property type="taxonomic scope" value="Bacteria"/>
</dbReference>
<evidence type="ECO:0000313" key="4">
    <source>
        <dbReference type="Proteomes" id="UP000014408"/>
    </source>
</evidence>
<accession>S2YYH3</accession>
<evidence type="ECO:0000256" key="1">
    <source>
        <dbReference type="PROSITE-ProRule" id="PRU00325"/>
    </source>
</evidence>
<organism evidence="3 4">
    <name type="scientific">Corynebacterium pyruviciproducens ATCC BAA-1742</name>
    <dbReference type="NCBI Taxonomy" id="1125779"/>
    <lineage>
        <taxon>Bacteria</taxon>
        <taxon>Bacillati</taxon>
        <taxon>Actinomycetota</taxon>
        <taxon>Actinomycetes</taxon>
        <taxon>Mycobacteriales</taxon>
        <taxon>Corynebacteriaceae</taxon>
        <taxon>Corynebacterium</taxon>
    </lineage>
</organism>
<dbReference type="InterPro" id="IPR007527">
    <property type="entry name" value="Znf_SWIM"/>
</dbReference>
<name>S2YYH3_9CORY</name>
<keyword evidence="1" id="KW-0862">Zinc</keyword>
<keyword evidence="4" id="KW-1185">Reference proteome</keyword>
<dbReference type="Proteomes" id="UP000014408">
    <property type="component" value="Unassembled WGS sequence"/>
</dbReference>
<evidence type="ECO:0000259" key="2">
    <source>
        <dbReference type="PROSITE" id="PS50966"/>
    </source>
</evidence>
<reference evidence="3 4" key="1">
    <citation type="submission" date="2013-05" db="EMBL/GenBank/DDBJ databases">
        <title>The Genome Sequence of Corynebacterium pyruviciproducens 1773O (ATCC BAA-1742).</title>
        <authorList>
            <consortium name="The Broad Institute Genomics Platform"/>
            <person name="Earl A."/>
            <person name="Ward D."/>
            <person name="Feldgarden M."/>
            <person name="Gevers D."/>
            <person name="Tong J."/>
            <person name="Walker B."/>
            <person name="Young S."/>
            <person name="Zeng Q."/>
            <person name="Gargeya S."/>
            <person name="Fitzgerald M."/>
            <person name="Haas B."/>
            <person name="Abouelleil A."/>
            <person name="Allen A.W."/>
            <person name="Alvarado L."/>
            <person name="Arachchi H.M."/>
            <person name="Berlin A.M."/>
            <person name="Chapman S.B."/>
            <person name="Gainer-Dewar J."/>
            <person name="Goldberg J."/>
            <person name="Griggs A."/>
            <person name="Gujja S."/>
            <person name="Hansen M."/>
            <person name="Howarth C."/>
            <person name="Imamovic A."/>
            <person name="Ireland A."/>
            <person name="Larimer J."/>
            <person name="McCowan C."/>
            <person name="Murphy C."/>
            <person name="Pearson M."/>
            <person name="Poon T.W."/>
            <person name="Priest M."/>
            <person name="Roberts A."/>
            <person name="Saif S."/>
            <person name="Shea T."/>
            <person name="Sisk P."/>
            <person name="Sykes S."/>
            <person name="Wortman J."/>
            <person name="Nusbaum C."/>
            <person name="Birren B."/>
        </authorList>
    </citation>
    <scope>NUCLEOTIDE SEQUENCE [LARGE SCALE GENOMIC DNA]</scope>
    <source>
        <strain evidence="3 4">ATCC BAA-1742</strain>
    </source>
</reference>
<dbReference type="PATRIC" id="fig|1125779.3.peg.1159"/>
<dbReference type="EMBL" id="ATBY01000013">
    <property type="protein sequence ID" value="EPD69311.1"/>
    <property type="molecule type" value="Genomic_DNA"/>
</dbReference>
<dbReference type="Pfam" id="PF04434">
    <property type="entry name" value="SWIM"/>
    <property type="match status" value="1"/>
</dbReference>
<gene>
    <name evidence="3" type="ORF">HMPREF1219_01179</name>
</gene>
<feature type="domain" description="SWIM-type" evidence="2">
    <location>
        <begin position="74"/>
        <end position="109"/>
    </location>
</feature>
<dbReference type="HOGENOM" id="CLU_033700_0_0_11"/>
<proteinExistence type="predicted"/>
<comment type="caution">
    <text evidence="3">The sequence shown here is derived from an EMBL/GenBank/DDBJ whole genome shotgun (WGS) entry which is preliminary data.</text>
</comment>
<dbReference type="AlphaFoldDB" id="S2YYH3"/>
<keyword evidence="1" id="KW-0479">Metal-binding</keyword>
<evidence type="ECO:0000313" key="3">
    <source>
        <dbReference type="EMBL" id="EPD69311.1"/>
    </source>
</evidence>
<dbReference type="PROSITE" id="PS50966">
    <property type="entry name" value="ZF_SWIM"/>
    <property type="match status" value="1"/>
</dbReference>
<keyword evidence="1" id="KW-0863">Zinc-finger</keyword>
<dbReference type="GO" id="GO:0008270">
    <property type="term" value="F:zinc ion binding"/>
    <property type="evidence" value="ECO:0007669"/>
    <property type="project" value="UniProtKB-KW"/>
</dbReference>
<sequence length="580" mass="64637">MFEKTAAGVTGSVYDGPMDSTSPALTDILSYDYLAWVSDDGSFERALNIQDITIVSQSDRVVEADVQGTADEPYRVTLTAYGDIVVPTCTCPVEWNWCKHAIAVGMALVPEDADLSYGTWGLDCTAVEERFFAQASREMLVQVLRDYPEESAGNPHPLITPAVLTVGTPQEVAALMRMAMKNLAETARHAVTKAKKSQSSYPYSGELTDIRDDFEGTIETLNSLEEDGRGRYLLPVIEKLIESLLPLCEPEIHISGFVPLLSKALALHLRHCQAVDAGSTHLVTWLTRTLPEVLDQLPRHDFTPYAVLTEKKDLVAAADAAEERGDALVHAHLSLLLHNDAPLIAFLATEEEWLLLVRFYTDRGRLDEARAVIRDAWDPDSPAWIDEDDLGILIRSYLPAEDYVRWLRQQAAGGDWHYAQEYFQHPLVSYDDALALLDESTGAFDAPPLYEPRDATVRFYLAAHHKRVDEALKLYYVFGPDIAPEYVAGFAVDQLPQTHPLTCVEMVRDGANRLVWEDSLDEAARFLATLQRVVAHSPEASRAAREAVTAILKEHPDSLDLRYSLNHENLITTLDIEPLL</sequence>